<proteinExistence type="predicted"/>
<feature type="domain" description="RNase H type-1" evidence="1">
    <location>
        <begin position="1"/>
        <end position="114"/>
    </location>
</feature>
<dbReference type="Proteomes" id="UP001549920">
    <property type="component" value="Unassembled WGS sequence"/>
</dbReference>
<dbReference type="InterPro" id="IPR012337">
    <property type="entry name" value="RNaseH-like_sf"/>
</dbReference>
<dbReference type="Gene3D" id="3.30.420.10">
    <property type="entry name" value="Ribonuclease H-like superfamily/Ribonuclease H"/>
    <property type="match status" value="1"/>
</dbReference>
<evidence type="ECO:0000259" key="1">
    <source>
        <dbReference type="PROSITE" id="PS50879"/>
    </source>
</evidence>
<evidence type="ECO:0000313" key="3">
    <source>
        <dbReference type="Proteomes" id="UP001549920"/>
    </source>
</evidence>
<dbReference type="EMBL" id="JBEUOH010000015">
    <property type="protein sequence ID" value="KAL0878807.1"/>
    <property type="molecule type" value="Genomic_DNA"/>
</dbReference>
<dbReference type="Pfam" id="PF00075">
    <property type="entry name" value="RNase_H"/>
    <property type="match status" value="1"/>
</dbReference>
<accession>A0ABR3HQH8</accession>
<dbReference type="InterPro" id="IPR002156">
    <property type="entry name" value="RNaseH_domain"/>
</dbReference>
<keyword evidence="3" id="KW-1185">Reference proteome</keyword>
<dbReference type="CDD" id="cd09276">
    <property type="entry name" value="Rnase_HI_RT_non_LTR"/>
    <property type="match status" value="1"/>
</dbReference>
<name>A0ABR3HQH8_LOXSC</name>
<dbReference type="SUPFAM" id="SSF53098">
    <property type="entry name" value="Ribonuclease H-like"/>
    <property type="match status" value="1"/>
</dbReference>
<protein>
    <recommendedName>
        <fullName evidence="1">RNase H type-1 domain-containing protein</fullName>
    </recommendedName>
</protein>
<gene>
    <name evidence="2" type="ORF">ABMA27_003837</name>
</gene>
<sequence>MAFYDLKQKTGHGIKLPSNTSIYTAEAYALLSALQFIEKLDTQKWLIISDSMSVLEALSNPCHSAKTNYLIFEIKEKYAELINTGKDIVLFWSPSHIGVVGNEKADNFAKLITTTSDFVPVEESRYHLSRKRWLEHWQKTLQTKGTWYREINDSIRAPWFDKGTYNNRKFYSYLTRLRIGHGRFNEHLHRVNMITSPSCTFCNNQAIQSLHHIFFECSEFSLQRIILIEDLLEIYKKPEDIPRRLQDLLKNQECYKALFKFISSTIEEI</sequence>
<organism evidence="2 3">
    <name type="scientific">Loxostege sticticalis</name>
    <name type="common">Beet webworm moth</name>
    <dbReference type="NCBI Taxonomy" id="481309"/>
    <lineage>
        <taxon>Eukaryota</taxon>
        <taxon>Metazoa</taxon>
        <taxon>Ecdysozoa</taxon>
        <taxon>Arthropoda</taxon>
        <taxon>Hexapoda</taxon>
        <taxon>Insecta</taxon>
        <taxon>Pterygota</taxon>
        <taxon>Neoptera</taxon>
        <taxon>Endopterygota</taxon>
        <taxon>Lepidoptera</taxon>
        <taxon>Glossata</taxon>
        <taxon>Ditrysia</taxon>
        <taxon>Pyraloidea</taxon>
        <taxon>Crambidae</taxon>
        <taxon>Pyraustinae</taxon>
        <taxon>Loxostege</taxon>
    </lineage>
</organism>
<dbReference type="InterPro" id="IPR036397">
    <property type="entry name" value="RNaseH_sf"/>
</dbReference>
<reference evidence="2 3" key="1">
    <citation type="submission" date="2024-06" db="EMBL/GenBank/DDBJ databases">
        <title>A chromosome-level genome assembly of beet webworm, Loxostege sticticalis.</title>
        <authorList>
            <person name="Zhang Y."/>
        </authorList>
    </citation>
    <scope>NUCLEOTIDE SEQUENCE [LARGE SCALE GENOMIC DNA]</scope>
    <source>
        <strain evidence="2">AQ026</strain>
        <tissue evidence="2">Whole body</tissue>
    </source>
</reference>
<dbReference type="PROSITE" id="PS50879">
    <property type="entry name" value="RNASE_H_1"/>
    <property type="match status" value="1"/>
</dbReference>
<comment type="caution">
    <text evidence="2">The sequence shown here is derived from an EMBL/GenBank/DDBJ whole genome shotgun (WGS) entry which is preliminary data.</text>
</comment>
<evidence type="ECO:0000313" key="2">
    <source>
        <dbReference type="EMBL" id="KAL0878807.1"/>
    </source>
</evidence>